<evidence type="ECO:0000259" key="1">
    <source>
        <dbReference type="Pfam" id="PF13439"/>
    </source>
</evidence>
<accession>A0ABS1WZ19</accession>
<dbReference type="SUPFAM" id="SSF53756">
    <property type="entry name" value="UDP-Glycosyltransferase/glycogen phosphorylase"/>
    <property type="match status" value="1"/>
</dbReference>
<name>A0ABS1WZ19_9GAMM</name>
<feature type="domain" description="Glycosyltransferase subfamily 4-like N-terminal" evidence="1">
    <location>
        <begin position="16"/>
        <end position="218"/>
    </location>
</feature>
<dbReference type="Pfam" id="PF13692">
    <property type="entry name" value="Glyco_trans_1_4"/>
    <property type="match status" value="1"/>
</dbReference>
<proteinExistence type="predicted"/>
<dbReference type="CDD" id="cd03801">
    <property type="entry name" value="GT4_PimA-like"/>
    <property type="match status" value="1"/>
</dbReference>
<dbReference type="PANTHER" id="PTHR12526:SF600">
    <property type="entry name" value="GLYCOSYL TRANSFERASE GROUP 1"/>
    <property type="match status" value="1"/>
</dbReference>
<evidence type="ECO:0000313" key="2">
    <source>
        <dbReference type="EMBL" id="MBM0106226.1"/>
    </source>
</evidence>
<dbReference type="PANTHER" id="PTHR12526">
    <property type="entry name" value="GLYCOSYLTRANSFERASE"/>
    <property type="match status" value="1"/>
</dbReference>
<protein>
    <submittedName>
        <fullName evidence="2">Glycosyltransferase</fullName>
    </submittedName>
</protein>
<comment type="caution">
    <text evidence="2">The sequence shown here is derived from an EMBL/GenBank/DDBJ whole genome shotgun (WGS) entry which is preliminary data.</text>
</comment>
<keyword evidence="3" id="KW-1185">Reference proteome</keyword>
<evidence type="ECO:0000313" key="3">
    <source>
        <dbReference type="Proteomes" id="UP000661077"/>
    </source>
</evidence>
<sequence>MRITFVTQIVPYPPHGGVLQRGFNLLRELGRKHEVQLLAFHHPDELPHGEPLARSREVLGEFCAELEYFPLWPKQSSVHKLVAFAAGAVYSKPFGVLAHKSTALARRIDEICRTRKPDVLHLDTIALAPFRQYRGDVPTVLAHHNIESQLMKRRAEHESSAAARMYVRAQTERLVRYEQQQADKFALNITVSEADARLLKQICPGAKTAVIPNGVDTEYFAPRLGEETPALIYTGGMNMFANRDAVEWFIDAIWPKVKAAVPEARFFAIGQRPSPRILAAAASDPAIEAPGFVDDVRPWVAKSAVYVVPLRVGGGTRLKMVDAMAQGKPIVATSVGAEGIDGENGQHFLLADDAESFARTVIDLLRDPNRRQQLGASARERAEQRYAWPMLSEDLARHYARVVEEAKR</sequence>
<reference evidence="2 3" key="1">
    <citation type="journal article" date="2021" name="Int. J. Syst. Evol. Microbiol.">
        <title>Steroidobacter gossypii sp. nov., isolated from soil of cotton cropping field.</title>
        <authorList>
            <person name="Huang R."/>
            <person name="Yang S."/>
            <person name="Zhen C."/>
            <person name="Liu W."/>
        </authorList>
    </citation>
    <scope>NUCLEOTIDE SEQUENCE [LARGE SCALE GENOMIC DNA]</scope>
    <source>
        <strain evidence="2 3">S1-65</strain>
    </source>
</reference>
<organism evidence="2 3">
    <name type="scientific">Steroidobacter gossypii</name>
    <dbReference type="NCBI Taxonomy" id="2805490"/>
    <lineage>
        <taxon>Bacteria</taxon>
        <taxon>Pseudomonadati</taxon>
        <taxon>Pseudomonadota</taxon>
        <taxon>Gammaproteobacteria</taxon>
        <taxon>Steroidobacterales</taxon>
        <taxon>Steroidobacteraceae</taxon>
        <taxon>Steroidobacter</taxon>
    </lineage>
</organism>
<dbReference type="Gene3D" id="3.40.50.2000">
    <property type="entry name" value="Glycogen Phosphorylase B"/>
    <property type="match status" value="2"/>
</dbReference>
<dbReference type="InterPro" id="IPR028098">
    <property type="entry name" value="Glyco_trans_4-like_N"/>
</dbReference>
<gene>
    <name evidence="2" type="ORF">JM946_15950</name>
</gene>
<dbReference type="Proteomes" id="UP000661077">
    <property type="component" value="Unassembled WGS sequence"/>
</dbReference>
<dbReference type="Pfam" id="PF13439">
    <property type="entry name" value="Glyco_transf_4"/>
    <property type="match status" value="1"/>
</dbReference>
<dbReference type="EMBL" id="JAEVLS010000003">
    <property type="protein sequence ID" value="MBM0106226.1"/>
    <property type="molecule type" value="Genomic_DNA"/>
</dbReference>
<dbReference type="RefSeq" id="WP_203168337.1">
    <property type="nucleotide sequence ID" value="NZ_JAEVLS010000003.1"/>
</dbReference>